<evidence type="ECO:0000256" key="6">
    <source>
        <dbReference type="PIRNR" id="PIRNR001369"/>
    </source>
</evidence>
<evidence type="ECO:0000256" key="5">
    <source>
        <dbReference type="ARBA" id="ARBA00049288"/>
    </source>
</evidence>
<accession>A0A1H2IZ69</accession>
<keyword evidence="4 6" id="KW-0808">Transferase</keyword>
<feature type="active site" evidence="7">
    <location>
        <position position="261"/>
    </location>
</feature>
<evidence type="ECO:0000256" key="3">
    <source>
        <dbReference type="ARBA" id="ARBA00022532"/>
    </source>
</evidence>
<evidence type="ECO:0000256" key="4">
    <source>
        <dbReference type="ARBA" id="ARBA00022679"/>
    </source>
</evidence>
<dbReference type="AlphaFoldDB" id="A0A1H2IZ69"/>
<dbReference type="PIRSF" id="PIRSF001369">
    <property type="entry name" value="Citrate_synth"/>
    <property type="match status" value="1"/>
</dbReference>
<dbReference type="NCBIfam" id="TIGR01800">
    <property type="entry name" value="cit_synth_II"/>
    <property type="match status" value="1"/>
</dbReference>
<protein>
    <recommendedName>
        <fullName evidence="6">Citrate synthase</fullName>
    </recommendedName>
</protein>
<dbReference type="PANTHER" id="PTHR11739:SF4">
    <property type="entry name" value="CITRATE SYNTHASE, PEROXISOMAL"/>
    <property type="match status" value="1"/>
</dbReference>
<sequence>MAEKSPRGLADVVAASTSISDIDGRAGRLSYRGYDIHDIAGRISFEECVHLLQRGTLPTQAELDGLMAELADGRRYGSVATTLLPYVVKSGTPMEALRTLVSSLAIDDPDAADASIEADRRKATRLVAQMPVLVASYEAQRSGREVPEADPELGIAGNFLLQITGERPAPRAAELFDECLVLHADHTMNASTFTARVIAATLSDMHSAITGAMGALRGPLHGGANEAVMKTLTSIDGEADAVDQFVRDELAAGRKLMGFGHRVYKTEDPRATHLRRMSEELAELTGNGRYYEFSRRMEQVVLDEKGLYPNVDFFAASVYHALGIPTDLFTPVFAISRMSGWTAHVIEQHEDNRLIRPDSDYTGPHDQQWVEISKR</sequence>
<keyword evidence="10" id="KW-1185">Reference proteome</keyword>
<dbReference type="RefSeq" id="WP_046769325.1">
    <property type="nucleotide sequence ID" value="NZ_KQ061232.1"/>
</dbReference>
<dbReference type="GO" id="GO:0006099">
    <property type="term" value="P:tricarboxylic acid cycle"/>
    <property type="evidence" value="ECO:0007669"/>
    <property type="project" value="UniProtKB-UniPathway"/>
</dbReference>
<comment type="catalytic activity">
    <reaction evidence="5">
        <text>oxaloacetate + acetyl-CoA + H2O = citrate + CoA + H(+)</text>
        <dbReference type="Rhea" id="RHEA:16845"/>
        <dbReference type="ChEBI" id="CHEBI:15377"/>
        <dbReference type="ChEBI" id="CHEBI:15378"/>
        <dbReference type="ChEBI" id="CHEBI:16452"/>
        <dbReference type="ChEBI" id="CHEBI:16947"/>
        <dbReference type="ChEBI" id="CHEBI:57287"/>
        <dbReference type="ChEBI" id="CHEBI:57288"/>
        <dbReference type="EC" id="2.3.3.16"/>
    </reaction>
</comment>
<evidence type="ECO:0000313" key="10">
    <source>
        <dbReference type="Proteomes" id="UP000182977"/>
    </source>
</evidence>
<comment type="pathway">
    <text evidence="1">Carbohydrate metabolism; tricarboxylic acid cycle.</text>
</comment>
<dbReference type="InterPro" id="IPR024176">
    <property type="entry name" value="Citrate_synthase_bac-typ"/>
</dbReference>
<evidence type="ECO:0000256" key="2">
    <source>
        <dbReference type="ARBA" id="ARBA00010566"/>
    </source>
</evidence>
<dbReference type="InterPro" id="IPR011278">
    <property type="entry name" value="2-MeCitrate/Citrate_synth_II"/>
</dbReference>
<gene>
    <name evidence="9" type="ORF">SAMN04488563_2149</name>
</gene>
<dbReference type="GO" id="GO:0036440">
    <property type="term" value="F:citrate synthase activity"/>
    <property type="evidence" value="ECO:0007669"/>
    <property type="project" value="UniProtKB-EC"/>
</dbReference>
<dbReference type="SUPFAM" id="SSF48256">
    <property type="entry name" value="Citrate synthase"/>
    <property type="match status" value="1"/>
</dbReference>
<dbReference type="PANTHER" id="PTHR11739">
    <property type="entry name" value="CITRATE SYNTHASE"/>
    <property type="match status" value="1"/>
</dbReference>
<dbReference type="InterPro" id="IPR036969">
    <property type="entry name" value="Citrate_synthase_sf"/>
</dbReference>
<dbReference type="InterPro" id="IPR019810">
    <property type="entry name" value="Citrate_synthase_AS"/>
</dbReference>
<dbReference type="Pfam" id="PF00285">
    <property type="entry name" value="Citrate_synt"/>
    <property type="match status" value="1"/>
</dbReference>
<proteinExistence type="inferred from homology"/>
<organism evidence="9 10">
    <name type="scientific">Jiangella alkaliphila</name>
    <dbReference type="NCBI Taxonomy" id="419479"/>
    <lineage>
        <taxon>Bacteria</taxon>
        <taxon>Bacillati</taxon>
        <taxon>Actinomycetota</taxon>
        <taxon>Actinomycetes</taxon>
        <taxon>Jiangellales</taxon>
        <taxon>Jiangellaceae</taxon>
        <taxon>Jiangella</taxon>
    </lineage>
</organism>
<dbReference type="Proteomes" id="UP000182977">
    <property type="component" value="Chromosome I"/>
</dbReference>
<name>A0A1H2IZ69_9ACTN</name>
<evidence type="ECO:0000256" key="1">
    <source>
        <dbReference type="ARBA" id="ARBA00005163"/>
    </source>
</evidence>
<dbReference type="InterPro" id="IPR002020">
    <property type="entry name" value="Citrate_synthase"/>
</dbReference>
<evidence type="ECO:0000256" key="8">
    <source>
        <dbReference type="RuleBase" id="RU003406"/>
    </source>
</evidence>
<dbReference type="STRING" id="419479.SAMN04488563_2149"/>
<dbReference type="UniPathway" id="UPA00223"/>
<dbReference type="InterPro" id="IPR016142">
    <property type="entry name" value="Citrate_synth-like_lrg_a-sub"/>
</dbReference>
<evidence type="ECO:0000313" key="9">
    <source>
        <dbReference type="EMBL" id="SDU49440.1"/>
    </source>
</evidence>
<dbReference type="GO" id="GO:0005829">
    <property type="term" value="C:cytosol"/>
    <property type="evidence" value="ECO:0007669"/>
    <property type="project" value="TreeGrafter"/>
</dbReference>
<dbReference type="GO" id="GO:0005975">
    <property type="term" value="P:carbohydrate metabolic process"/>
    <property type="evidence" value="ECO:0007669"/>
    <property type="project" value="TreeGrafter"/>
</dbReference>
<comment type="similarity">
    <text evidence="2 6 8">Belongs to the citrate synthase family.</text>
</comment>
<dbReference type="Gene3D" id="1.10.580.10">
    <property type="entry name" value="Citrate Synthase, domain 1"/>
    <property type="match status" value="1"/>
</dbReference>
<reference evidence="10" key="1">
    <citation type="submission" date="2016-10" db="EMBL/GenBank/DDBJ databases">
        <authorList>
            <person name="Varghese N."/>
            <person name="Submissions S."/>
        </authorList>
    </citation>
    <scope>NUCLEOTIDE SEQUENCE [LARGE SCALE GENOMIC DNA]</scope>
    <source>
        <strain evidence="10">DSM 45079</strain>
    </source>
</reference>
<dbReference type="InterPro" id="IPR016143">
    <property type="entry name" value="Citrate_synth-like_sm_a-sub"/>
</dbReference>
<feature type="active site" evidence="7">
    <location>
        <position position="312"/>
    </location>
</feature>
<dbReference type="PROSITE" id="PS00480">
    <property type="entry name" value="CITRATE_SYNTHASE"/>
    <property type="match status" value="1"/>
</dbReference>
<dbReference type="PRINTS" id="PR00143">
    <property type="entry name" value="CITRTSNTHASE"/>
</dbReference>
<evidence type="ECO:0000256" key="7">
    <source>
        <dbReference type="PIRSR" id="PIRSR001369-1"/>
    </source>
</evidence>
<dbReference type="Gene3D" id="1.10.230.10">
    <property type="entry name" value="Cytochrome P450-Terp, domain 2"/>
    <property type="match status" value="1"/>
</dbReference>
<dbReference type="EMBL" id="LT629791">
    <property type="protein sequence ID" value="SDU49440.1"/>
    <property type="molecule type" value="Genomic_DNA"/>
</dbReference>
<keyword evidence="3" id="KW-0816">Tricarboxylic acid cycle</keyword>
<dbReference type="OrthoDB" id="9800864at2"/>